<comment type="caution">
    <text evidence="4">The sequence shown here is derived from an EMBL/GenBank/DDBJ whole genome shotgun (WGS) entry which is preliminary data.</text>
</comment>
<keyword evidence="1" id="KW-0175">Coiled coil</keyword>
<reference evidence="4" key="2">
    <citation type="submission" date="2020-12" db="EMBL/GenBank/DDBJ databases">
        <authorList>
            <person name="Kanost M."/>
        </authorList>
    </citation>
    <scope>NUCLEOTIDE SEQUENCE</scope>
</reference>
<evidence type="ECO:0000256" key="2">
    <source>
        <dbReference type="SAM" id="MobiDB-lite"/>
    </source>
</evidence>
<name>A0A921ZA76_MANSE</name>
<keyword evidence="5" id="KW-1185">Reference proteome</keyword>
<feature type="coiled-coil region" evidence="1">
    <location>
        <begin position="617"/>
        <end position="644"/>
    </location>
</feature>
<feature type="region of interest" description="Disordered" evidence="2">
    <location>
        <begin position="69"/>
        <end position="201"/>
    </location>
</feature>
<dbReference type="AlphaFoldDB" id="A0A921ZA76"/>
<proteinExistence type="predicted"/>
<dbReference type="Proteomes" id="UP000791440">
    <property type="component" value="Unassembled WGS sequence"/>
</dbReference>
<evidence type="ECO:0000259" key="3">
    <source>
        <dbReference type="Pfam" id="PF16043"/>
    </source>
</evidence>
<accession>A0A921ZA76</accession>
<feature type="region of interest" description="Disordered" evidence="2">
    <location>
        <begin position="689"/>
        <end position="711"/>
    </location>
</feature>
<evidence type="ECO:0000256" key="1">
    <source>
        <dbReference type="SAM" id="Coils"/>
    </source>
</evidence>
<dbReference type="EMBL" id="JH668462">
    <property type="protein sequence ID" value="KAG6454258.1"/>
    <property type="molecule type" value="Genomic_DNA"/>
</dbReference>
<sequence length="815" mass="89700">MVRRRVDEPNMSDNLLLVKVEDLINMAMGPADKNVVNFKLVQMVLHILARNLRMLETQVEIRISEADELREHKREEESTESSKSPGSSARGRVHMEGIEEHEEHGGKKDKHRHKAGRESSKDKEERAASKEREKSAKEHEKADKAAAKEREKAEKKEQKEKEKAEKAAAKAERDAAKGTKEKGRGRKGSGTSIAISEQERHKEKVLVVEKGPTTRTDSRTRVGSIEVVTVSQFELLESAVNHLKTLTGPLPSPEFPDNKKLMEDIANGTASLTDIMQAMQVTARIKAAEQAIGRMADLLTQLAAAGAIPEELVEMVEEVRAEVDEVAAAAGMAGEEGEEMSMRSRPSAGRKSVAIEAMSSRSTARRDIDAGSVKHAGSETSSASKMVPMPPVSHREMDDALHALKEDLSKAITLMTGKATTAAENASTTARGVAEKLDVAVKLNSRISTLYSLVNDYADQLNGFDTGLTTQMTGFKDQMSQMRSELKAGMAQLSQAGGNSETAAVMELTERYDLLVVELDAVLHEHQALSSFQKQLGDELHSLVECVEMLREQKADRDEVQDGLRDKADISRLAGLLTEKVFASSRGELERRLELCHDKFRKQELVWMGAIKDLMHITESKAELMQLMAARDDAQLQLRDLHHKLHRLADILGEPTAAMLTRKLARDATCGACMVPALMSPWDANYGSPPPLPALRPRPTGAEQEPEEPCLRDFEPPPPPDAKAHTCLRWVGGSHTLVSEMVTKEKAPPMDLQGHPTKRYTGYGSDGRLYMLEEELQPCVECNIIFEAPKPEGVGDVTKDGAGDRGATLIARDKK</sequence>
<evidence type="ECO:0000313" key="5">
    <source>
        <dbReference type="Proteomes" id="UP000791440"/>
    </source>
</evidence>
<feature type="region of interest" description="Disordered" evidence="2">
    <location>
        <begin position="790"/>
        <end position="815"/>
    </location>
</feature>
<feature type="compositionally biased region" description="Basic and acidic residues" evidence="2">
    <location>
        <begin position="93"/>
        <end position="106"/>
    </location>
</feature>
<evidence type="ECO:0000313" key="4">
    <source>
        <dbReference type="EMBL" id="KAG6454258.1"/>
    </source>
</evidence>
<reference evidence="4" key="1">
    <citation type="journal article" date="2016" name="Insect Biochem. Mol. Biol.">
        <title>Multifaceted biological insights from a draft genome sequence of the tobacco hornworm moth, Manduca sexta.</title>
        <authorList>
            <person name="Kanost M.R."/>
            <person name="Arrese E.L."/>
            <person name="Cao X."/>
            <person name="Chen Y.R."/>
            <person name="Chellapilla S."/>
            <person name="Goldsmith M.R."/>
            <person name="Grosse-Wilde E."/>
            <person name="Heckel D.G."/>
            <person name="Herndon N."/>
            <person name="Jiang H."/>
            <person name="Papanicolaou A."/>
            <person name="Qu J."/>
            <person name="Soulages J.L."/>
            <person name="Vogel H."/>
            <person name="Walters J."/>
            <person name="Waterhouse R.M."/>
            <person name="Ahn S.J."/>
            <person name="Almeida F.C."/>
            <person name="An C."/>
            <person name="Aqrawi P."/>
            <person name="Bretschneider A."/>
            <person name="Bryant W.B."/>
            <person name="Bucks S."/>
            <person name="Chao H."/>
            <person name="Chevignon G."/>
            <person name="Christen J.M."/>
            <person name="Clarke D.F."/>
            <person name="Dittmer N.T."/>
            <person name="Ferguson L.C.F."/>
            <person name="Garavelou S."/>
            <person name="Gordon K.H.J."/>
            <person name="Gunaratna R.T."/>
            <person name="Han Y."/>
            <person name="Hauser F."/>
            <person name="He Y."/>
            <person name="Heidel-Fischer H."/>
            <person name="Hirsh A."/>
            <person name="Hu Y."/>
            <person name="Jiang H."/>
            <person name="Kalra D."/>
            <person name="Klinner C."/>
            <person name="Konig C."/>
            <person name="Kovar C."/>
            <person name="Kroll A.R."/>
            <person name="Kuwar S.S."/>
            <person name="Lee S.L."/>
            <person name="Lehman R."/>
            <person name="Li K."/>
            <person name="Li Z."/>
            <person name="Liang H."/>
            <person name="Lovelace S."/>
            <person name="Lu Z."/>
            <person name="Mansfield J.H."/>
            <person name="McCulloch K.J."/>
            <person name="Mathew T."/>
            <person name="Morton B."/>
            <person name="Muzny D.M."/>
            <person name="Neunemann D."/>
            <person name="Ongeri F."/>
            <person name="Pauchet Y."/>
            <person name="Pu L.L."/>
            <person name="Pyrousis I."/>
            <person name="Rao X.J."/>
            <person name="Redding A."/>
            <person name="Roesel C."/>
            <person name="Sanchez-Gracia A."/>
            <person name="Schaack S."/>
            <person name="Shukla A."/>
            <person name="Tetreau G."/>
            <person name="Wang Y."/>
            <person name="Xiong G.H."/>
            <person name="Traut W."/>
            <person name="Walsh T.K."/>
            <person name="Worley K.C."/>
            <person name="Wu D."/>
            <person name="Wu W."/>
            <person name="Wu Y.Q."/>
            <person name="Zhang X."/>
            <person name="Zou Z."/>
            <person name="Zucker H."/>
            <person name="Briscoe A.D."/>
            <person name="Burmester T."/>
            <person name="Clem R.J."/>
            <person name="Feyereisen R."/>
            <person name="Grimmelikhuijzen C.J.P."/>
            <person name="Hamodrakas S.J."/>
            <person name="Hansson B.S."/>
            <person name="Huguet E."/>
            <person name="Jermiin L.S."/>
            <person name="Lan Q."/>
            <person name="Lehman H.K."/>
            <person name="Lorenzen M."/>
            <person name="Merzendorfer H."/>
            <person name="Michalopoulos I."/>
            <person name="Morton D.B."/>
            <person name="Muthukrishnan S."/>
            <person name="Oakeshott J.G."/>
            <person name="Palmer W."/>
            <person name="Park Y."/>
            <person name="Passarelli A.L."/>
            <person name="Rozas J."/>
            <person name="Schwartz L.M."/>
            <person name="Smith W."/>
            <person name="Southgate A."/>
            <person name="Vilcinskas A."/>
            <person name="Vogt R."/>
            <person name="Wang P."/>
            <person name="Werren J."/>
            <person name="Yu X.Q."/>
            <person name="Zhou J.J."/>
            <person name="Brown S.J."/>
            <person name="Scherer S.E."/>
            <person name="Richards S."/>
            <person name="Blissard G.W."/>
        </authorList>
    </citation>
    <scope>NUCLEOTIDE SEQUENCE</scope>
</reference>
<protein>
    <recommendedName>
        <fullName evidence="3">DUF4795 domain-containing protein</fullName>
    </recommendedName>
</protein>
<feature type="region of interest" description="Disordered" evidence="2">
    <location>
        <begin position="355"/>
        <end position="391"/>
    </location>
</feature>
<dbReference type="InterPro" id="IPR032013">
    <property type="entry name" value="DUF4795"/>
</dbReference>
<feature type="compositionally biased region" description="Basic and acidic residues" evidence="2">
    <location>
        <begin position="116"/>
        <end position="182"/>
    </location>
</feature>
<feature type="region of interest" description="Disordered" evidence="2">
    <location>
        <begin position="331"/>
        <end position="350"/>
    </location>
</feature>
<dbReference type="Pfam" id="PF16043">
    <property type="entry name" value="DUF4795"/>
    <property type="match status" value="1"/>
</dbReference>
<organism evidence="4 5">
    <name type="scientific">Manduca sexta</name>
    <name type="common">Tobacco hawkmoth</name>
    <name type="synonym">Tobacco hornworm</name>
    <dbReference type="NCBI Taxonomy" id="7130"/>
    <lineage>
        <taxon>Eukaryota</taxon>
        <taxon>Metazoa</taxon>
        <taxon>Ecdysozoa</taxon>
        <taxon>Arthropoda</taxon>
        <taxon>Hexapoda</taxon>
        <taxon>Insecta</taxon>
        <taxon>Pterygota</taxon>
        <taxon>Neoptera</taxon>
        <taxon>Endopterygota</taxon>
        <taxon>Lepidoptera</taxon>
        <taxon>Glossata</taxon>
        <taxon>Ditrysia</taxon>
        <taxon>Bombycoidea</taxon>
        <taxon>Sphingidae</taxon>
        <taxon>Sphinginae</taxon>
        <taxon>Sphingini</taxon>
        <taxon>Manduca</taxon>
    </lineage>
</organism>
<feature type="domain" description="DUF4795" evidence="3">
    <location>
        <begin position="501"/>
        <end position="681"/>
    </location>
</feature>
<gene>
    <name evidence="4" type="ORF">O3G_MSEX008598</name>
</gene>